<feature type="transmembrane region" description="Helical" evidence="10">
    <location>
        <begin position="197"/>
        <end position="217"/>
    </location>
</feature>
<dbReference type="RefSeq" id="WP_308450586.1">
    <property type="nucleotide sequence ID" value="NZ_JAJEPU010000004.1"/>
</dbReference>
<dbReference type="PANTHER" id="PTHR43823">
    <property type="entry name" value="SPORULATION PROTEIN YKVU"/>
    <property type="match status" value="1"/>
</dbReference>
<feature type="transmembrane region" description="Helical" evidence="10">
    <location>
        <begin position="327"/>
        <end position="350"/>
    </location>
</feature>
<evidence type="ECO:0000256" key="9">
    <source>
        <dbReference type="ARBA" id="ARBA00023251"/>
    </source>
</evidence>
<dbReference type="EMBL" id="JAJEPU010000004">
    <property type="protein sequence ID" value="MCC2163771.1"/>
    <property type="molecule type" value="Genomic_DNA"/>
</dbReference>
<feature type="transmembrane region" description="Helical" evidence="10">
    <location>
        <begin position="283"/>
        <end position="306"/>
    </location>
</feature>
<feature type="transmembrane region" description="Helical" evidence="10">
    <location>
        <begin position="171"/>
        <end position="191"/>
    </location>
</feature>
<evidence type="ECO:0000256" key="6">
    <source>
        <dbReference type="ARBA" id="ARBA00022692"/>
    </source>
</evidence>
<name>A0AAE3DKB3_9FIRM</name>
<accession>A0AAE3DKB3</accession>
<evidence type="ECO:0000256" key="3">
    <source>
        <dbReference type="ARBA" id="ARBA00022106"/>
    </source>
</evidence>
<dbReference type="GO" id="GO:0046677">
    <property type="term" value="P:response to antibiotic"/>
    <property type="evidence" value="ECO:0007669"/>
    <property type="project" value="UniProtKB-KW"/>
</dbReference>
<dbReference type="PANTHER" id="PTHR43823:SF3">
    <property type="entry name" value="MULTIDRUG EXPORT PROTEIN MEPA"/>
    <property type="match status" value="1"/>
</dbReference>
<dbReference type="CDD" id="cd13143">
    <property type="entry name" value="MATE_MepA_like"/>
    <property type="match status" value="1"/>
</dbReference>
<dbReference type="GO" id="GO:0015297">
    <property type="term" value="F:antiporter activity"/>
    <property type="evidence" value="ECO:0007669"/>
    <property type="project" value="InterPro"/>
</dbReference>
<comment type="subcellular location">
    <subcellularLocation>
        <location evidence="1">Cell membrane</location>
        <topology evidence="1">Multi-pass membrane protein</topology>
    </subcellularLocation>
</comment>
<evidence type="ECO:0000256" key="5">
    <source>
        <dbReference type="ARBA" id="ARBA00022475"/>
    </source>
</evidence>
<keyword evidence="6 10" id="KW-0812">Transmembrane</keyword>
<dbReference type="NCBIfam" id="TIGR00797">
    <property type="entry name" value="matE"/>
    <property type="match status" value="1"/>
</dbReference>
<sequence>MKLENNLDTDDVKGLVWRLAIPSMLAQFVSVFYSIVDRMYIGNIPQIGESALAGVGVCGPIVTLISSFACLIGIGGAPLMSIRLGEKNERSARQILANCFLMLLILSAVLTVTALALSEEMLWWFGAGERTFTYAYQYITIYLIGTVFALMTTGMNQFIICQGFAKIGMKAVVLGAIANIVLDPLFIFGLGMSVRGAALATVLSQLASCTYVLMFLFGKRVPIRITFGDYSWKVMKRVIKVGASPCIIIAMDNVLIISMNTVIQRLGGPTQGDTLLTCATIAQSFMLIVTMPLGGITSGTQTILGYNFGAKRPDRIWKAQQHILKMALGFTTIMFLLSQLVPGLFAQIFTRNPEYIELTARAIRISALAVIPLAVQYTIVDGFTGMGIAHIAISLSLFRKGIYLAGVFVIPLLFGITNVFCTEPVSDIISSVVSTTVYLLLFKRVVGDPSAVKKTKENR</sequence>
<dbReference type="InterPro" id="IPR045070">
    <property type="entry name" value="MATE_MepA-like"/>
</dbReference>
<feature type="transmembrane region" description="Helical" evidence="10">
    <location>
        <begin position="401"/>
        <end position="422"/>
    </location>
</feature>
<feature type="transmembrane region" description="Helical" evidence="10">
    <location>
        <begin position="95"/>
        <end position="118"/>
    </location>
</feature>
<comment type="similarity">
    <text evidence="2">Belongs to the multi antimicrobial extrusion (MATE) (TC 2.A.66.1) family. MepA subfamily.</text>
</comment>
<feature type="transmembrane region" description="Helical" evidence="10">
    <location>
        <begin position="428"/>
        <end position="446"/>
    </location>
</feature>
<keyword evidence="4" id="KW-0813">Transport</keyword>
<evidence type="ECO:0000256" key="10">
    <source>
        <dbReference type="SAM" id="Phobius"/>
    </source>
</evidence>
<evidence type="ECO:0000256" key="8">
    <source>
        <dbReference type="ARBA" id="ARBA00023136"/>
    </source>
</evidence>
<gene>
    <name evidence="11" type="ORF">LKD32_02550</name>
</gene>
<feature type="transmembrane region" description="Helical" evidence="10">
    <location>
        <begin position="51"/>
        <end position="74"/>
    </location>
</feature>
<reference evidence="11" key="1">
    <citation type="submission" date="2021-10" db="EMBL/GenBank/DDBJ databases">
        <title>Anaerobic single-cell dispensing facilitates the cultivation of human gut bacteria.</title>
        <authorList>
            <person name="Afrizal A."/>
        </authorList>
    </citation>
    <scope>NUCLEOTIDE SEQUENCE</scope>
    <source>
        <strain evidence="11">CLA-AA-H274</strain>
    </source>
</reference>
<keyword evidence="5" id="KW-1003">Cell membrane</keyword>
<organism evidence="11 12">
    <name type="scientific">Brotaphodocola catenula</name>
    <dbReference type="NCBI Taxonomy" id="2885361"/>
    <lineage>
        <taxon>Bacteria</taxon>
        <taxon>Bacillati</taxon>
        <taxon>Bacillota</taxon>
        <taxon>Clostridia</taxon>
        <taxon>Lachnospirales</taxon>
        <taxon>Lachnospiraceae</taxon>
        <taxon>Brotaphodocola</taxon>
    </lineage>
</organism>
<dbReference type="InterPro" id="IPR002528">
    <property type="entry name" value="MATE_fam"/>
</dbReference>
<feature type="transmembrane region" description="Helical" evidence="10">
    <location>
        <begin position="138"/>
        <end position="159"/>
    </location>
</feature>
<keyword evidence="9" id="KW-0046">Antibiotic resistance</keyword>
<evidence type="ECO:0000256" key="4">
    <source>
        <dbReference type="ARBA" id="ARBA00022448"/>
    </source>
</evidence>
<proteinExistence type="inferred from homology"/>
<comment type="caution">
    <text evidence="11">The sequence shown here is derived from an EMBL/GenBank/DDBJ whole genome shotgun (WGS) entry which is preliminary data.</text>
</comment>
<feature type="transmembrane region" description="Helical" evidence="10">
    <location>
        <begin position="238"/>
        <end position="263"/>
    </location>
</feature>
<dbReference type="Pfam" id="PF01554">
    <property type="entry name" value="MatE"/>
    <property type="match status" value="2"/>
</dbReference>
<dbReference type="GO" id="GO:0005886">
    <property type="term" value="C:plasma membrane"/>
    <property type="evidence" value="ECO:0007669"/>
    <property type="project" value="UniProtKB-SubCell"/>
</dbReference>
<dbReference type="InterPro" id="IPR048279">
    <property type="entry name" value="MdtK-like"/>
</dbReference>
<keyword evidence="12" id="KW-1185">Reference proteome</keyword>
<evidence type="ECO:0000313" key="11">
    <source>
        <dbReference type="EMBL" id="MCC2163771.1"/>
    </source>
</evidence>
<evidence type="ECO:0000256" key="2">
    <source>
        <dbReference type="ARBA" id="ARBA00008417"/>
    </source>
</evidence>
<keyword evidence="7 10" id="KW-1133">Transmembrane helix</keyword>
<evidence type="ECO:0000313" key="12">
    <source>
        <dbReference type="Proteomes" id="UP001198962"/>
    </source>
</evidence>
<dbReference type="AlphaFoldDB" id="A0AAE3DKB3"/>
<evidence type="ECO:0000256" key="7">
    <source>
        <dbReference type="ARBA" id="ARBA00022989"/>
    </source>
</evidence>
<evidence type="ECO:0000256" key="1">
    <source>
        <dbReference type="ARBA" id="ARBA00004651"/>
    </source>
</evidence>
<keyword evidence="8 10" id="KW-0472">Membrane</keyword>
<dbReference type="PIRSF" id="PIRSF006603">
    <property type="entry name" value="DinF"/>
    <property type="match status" value="1"/>
</dbReference>
<feature type="transmembrane region" description="Helical" evidence="10">
    <location>
        <begin position="362"/>
        <end position="380"/>
    </location>
</feature>
<dbReference type="InterPro" id="IPR051327">
    <property type="entry name" value="MATE_MepA_subfamily"/>
</dbReference>
<protein>
    <recommendedName>
        <fullName evidence="3">Multidrug export protein MepA</fullName>
    </recommendedName>
</protein>
<dbReference type="GO" id="GO:0042910">
    <property type="term" value="F:xenobiotic transmembrane transporter activity"/>
    <property type="evidence" value="ECO:0007669"/>
    <property type="project" value="InterPro"/>
</dbReference>
<feature type="transmembrane region" description="Helical" evidence="10">
    <location>
        <begin position="15"/>
        <end position="36"/>
    </location>
</feature>
<dbReference type="Proteomes" id="UP001198962">
    <property type="component" value="Unassembled WGS sequence"/>
</dbReference>